<dbReference type="Proteomes" id="UP000075763">
    <property type="component" value="Unassembled WGS sequence"/>
</dbReference>
<proteinExistence type="predicted"/>
<keyword evidence="1" id="KW-0472">Membrane</keyword>
<feature type="domain" description="Glycosyltransferase 2-like" evidence="2">
    <location>
        <begin position="10"/>
        <end position="138"/>
    </location>
</feature>
<evidence type="ECO:0000256" key="1">
    <source>
        <dbReference type="SAM" id="Phobius"/>
    </source>
</evidence>
<name>A0ABD4ERK5_9GAMM</name>
<dbReference type="Pfam" id="PF00535">
    <property type="entry name" value="Glycos_transf_2"/>
    <property type="match status" value="1"/>
</dbReference>
<dbReference type="Gene3D" id="3.90.550.10">
    <property type="entry name" value="Spore Coat Polysaccharide Biosynthesis Protein SpsA, Chain A"/>
    <property type="match status" value="1"/>
</dbReference>
<protein>
    <recommendedName>
        <fullName evidence="2">Glycosyltransferase 2-like domain-containing protein</fullName>
    </recommendedName>
</protein>
<accession>A0ABD4ERK5</accession>
<organism evidence="3 4">
    <name type="scientific">Pseudoalteromonas tetraodonis</name>
    <dbReference type="NCBI Taxonomy" id="43659"/>
    <lineage>
        <taxon>Bacteria</taxon>
        <taxon>Pseudomonadati</taxon>
        <taxon>Pseudomonadota</taxon>
        <taxon>Gammaproteobacteria</taxon>
        <taxon>Alteromonadales</taxon>
        <taxon>Pseudoalteromonadaceae</taxon>
        <taxon>Pseudoalteromonas</taxon>
    </lineage>
</organism>
<reference evidence="3 4" key="1">
    <citation type="submission" date="2016-03" db="EMBL/GenBank/DDBJ databases">
        <authorList>
            <person name="Zhang H."/>
            <person name="Liu R."/>
            <person name="Wang M."/>
            <person name="Wang H."/>
            <person name="Wang L."/>
            <person name="Song L."/>
        </authorList>
    </citation>
    <scope>NUCLEOTIDE SEQUENCE [LARGE SCALE GENOMIC DNA]</scope>
    <source>
        <strain evidence="3 4">DSM 16099</strain>
    </source>
</reference>
<evidence type="ECO:0000313" key="3">
    <source>
        <dbReference type="EMBL" id="KYL36921.1"/>
    </source>
</evidence>
<gene>
    <name evidence="3" type="ORF">A2I96_06505</name>
</gene>
<evidence type="ECO:0000313" key="4">
    <source>
        <dbReference type="Proteomes" id="UP000075763"/>
    </source>
</evidence>
<dbReference type="AlphaFoldDB" id="A0ABD4ERK5"/>
<dbReference type="EMBL" id="LVCN01000005">
    <property type="protein sequence ID" value="KYL36921.1"/>
    <property type="molecule type" value="Genomic_DNA"/>
</dbReference>
<comment type="caution">
    <text evidence="3">The sequence shown here is derived from an EMBL/GenBank/DDBJ whole genome shotgun (WGS) entry which is preliminary data.</text>
</comment>
<dbReference type="SUPFAM" id="SSF53448">
    <property type="entry name" value="Nucleotide-diphospho-sugar transferases"/>
    <property type="match status" value="1"/>
</dbReference>
<keyword evidence="1" id="KW-0812">Transmembrane</keyword>
<dbReference type="InterPro" id="IPR029044">
    <property type="entry name" value="Nucleotide-diphossugar_trans"/>
</dbReference>
<sequence>MIFVMNLNISVATVTYGDRLKYLFPVVEQLLKQDFNHIYVYCNGVSESILSKIKNKFNSSKITVLYSEENKGSAGGYNELISYLSKLSDIDRLLLLDDDNLVPIDCFKKIVSLSMAEHELYYFHRPDRNLPKQAKELKDPQLILGEKNSFLGRSIFKKENSNEAQYSGDLLAAPYGGLLLNRKALVTGILPKKELYLYADDYEYTYRLVTQHDFIIKFSEVFCIEDLEKSYHLRKGTKLFSNRYSNATPLQLYYSLRNNTWFGLTRSSSKFKYMFNLLFYSFIFLTQFTLTLKINNVQIYIKAVLDGIDFYKNDKRPKS</sequence>
<keyword evidence="1" id="KW-1133">Transmembrane helix</keyword>
<dbReference type="InterPro" id="IPR001173">
    <property type="entry name" value="Glyco_trans_2-like"/>
</dbReference>
<evidence type="ECO:0000259" key="2">
    <source>
        <dbReference type="Pfam" id="PF00535"/>
    </source>
</evidence>
<feature type="transmembrane region" description="Helical" evidence="1">
    <location>
        <begin position="273"/>
        <end position="292"/>
    </location>
</feature>